<dbReference type="PANTHER" id="PTHR21137:SF35">
    <property type="entry name" value="ODORANT RECEPTOR 19A-RELATED"/>
    <property type="match status" value="1"/>
</dbReference>
<organism evidence="11 12">
    <name type="scientific">Anopheles dirus</name>
    <dbReference type="NCBI Taxonomy" id="7168"/>
    <lineage>
        <taxon>Eukaryota</taxon>
        <taxon>Metazoa</taxon>
        <taxon>Ecdysozoa</taxon>
        <taxon>Arthropoda</taxon>
        <taxon>Hexapoda</taxon>
        <taxon>Insecta</taxon>
        <taxon>Pterygota</taxon>
        <taxon>Neoptera</taxon>
        <taxon>Endopterygota</taxon>
        <taxon>Diptera</taxon>
        <taxon>Nematocera</taxon>
        <taxon>Culicoidea</taxon>
        <taxon>Culicidae</taxon>
        <taxon>Anophelinae</taxon>
        <taxon>Anopheles</taxon>
    </lineage>
</organism>
<dbReference type="InterPro" id="IPR004117">
    <property type="entry name" value="7tm6_olfct_rcpt"/>
</dbReference>
<evidence type="ECO:0000313" key="11">
    <source>
        <dbReference type="EnsemblMetazoa" id="ADIR005059-PA"/>
    </source>
</evidence>
<proteinExistence type="predicted"/>
<dbReference type="Pfam" id="PF02949">
    <property type="entry name" value="7tm_6"/>
    <property type="match status" value="1"/>
</dbReference>
<keyword evidence="4 10" id="KW-0812">Transmembrane</keyword>
<accession>A0A182NBN1</accession>
<dbReference type="EnsemblMetazoa" id="ADIR005059-RA">
    <property type="protein sequence ID" value="ADIR005059-PA"/>
    <property type="gene ID" value="ADIR005059"/>
</dbReference>
<protein>
    <submittedName>
        <fullName evidence="11">Uncharacterized protein</fullName>
    </submittedName>
</protein>
<evidence type="ECO:0000256" key="2">
    <source>
        <dbReference type="ARBA" id="ARBA00022475"/>
    </source>
</evidence>
<name>A0A182NBN1_9DIPT</name>
<dbReference type="STRING" id="7168.A0A182NBN1"/>
<keyword evidence="2" id="KW-1003">Cell membrane</keyword>
<keyword evidence="12" id="KW-1185">Reference proteome</keyword>
<reference evidence="11" key="2">
    <citation type="submission" date="2020-05" db="UniProtKB">
        <authorList>
            <consortium name="EnsemblMetazoa"/>
        </authorList>
    </citation>
    <scope>IDENTIFICATION</scope>
    <source>
        <strain evidence="11">WRAIR2</strain>
    </source>
</reference>
<evidence type="ECO:0000256" key="10">
    <source>
        <dbReference type="SAM" id="Phobius"/>
    </source>
</evidence>
<feature type="transmembrane region" description="Helical" evidence="10">
    <location>
        <begin position="130"/>
        <end position="151"/>
    </location>
</feature>
<dbReference type="Proteomes" id="UP000075884">
    <property type="component" value="Unassembled WGS sequence"/>
</dbReference>
<feature type="transmembrane region" description="Helical" evidence="10">
    <location>
        <begin position="272"/>
        <end position="292"/>
    </location>
</feature>
<evidence type="ECO:0000256" key="6">
    <source>
        <dbReference type="ARBA" id="ARBA00022989"/>
    </source>
</evidence>
<comment type="subcellular location">
    <subcellularLocation>
        <location evidence="1">Cell membrane</location>
        <topology evidence="1">Multi-pass membrane protein</topology>
    </subcellularLocation>
</comment>
<evidence type="ECO:0000256" key="5">
    <source>
        <dbReference type="ARBA" id="ARBA00022725"/>
    </source>
</evidence>
<dbReference type="VEuPathDB" id="VectorBase:ADIR005059"/>
<keyword evidence="8" id="KW-0675">Receptor</keyword>
<evidence type="ECO:0000313" key="12">
    <source>
        <dbReference type="Proteomes" id="UP000075884"/>
    </source>
</evidence>
<keyword evidence="3" id="KW-0716">Sensory transduction</keyword>
<keyword evidence="9" id="KW-0807">Transducer</keyword>
<keyword evidence="5" id="KW-0552">Olfaction</keyword>
<dbReference type="GO" id="GO:0004984">
    <property type="term" value="F:olfactory receptor activity"/>
    <property type="evidence" value="ECO:0007669"/>
    <property type="project" value="InterPro"/>
</dbReference>
<dbReference type="GO" id="GO:0005886">
    <property type="term" value="C:plasma membrane"/>
    <property type="evidence" value="ECO:0007669"/>
    <property type="project" value="UniProtKB-SubCell"/>
</dbReference>
<keyword evidence="7 10" id="KW-0472">Membrane</keyword>
<evidence type="ECO:0000256" key="7">
    <source>
        <dbReference type="ARBA" id="ARBA00023136"/>
    </source>
</evidence>
<dbReference type="AlphaFoldDB" id="A0A182NBN1"/>
<keyword evidence="6 10" id="KW-1133">Transmembrane helix</keyword>
<feature type="transmembrane region" description="Helical" evidence="10">
    <location>
        <begin position="298"/>
        <end position="318"/>
    </location>
</feature>
<dbReference type="PANTHER" id="PTHR21137">
    <property type="entry name" value="ODORANT RECEPTOR"/>
    <property type="match status" value="1"/>
</dbReference>
<feature type="transmembrane region" description="Helical" evidence="10">
    <location>
        <begin position="64"/>
        <end position="84"/>
    </location>
</feature>
<dbReference type="GO" id="GO:0007165">
    <property type="term" value="P:signal transduction"/>
    <property type="evidence" value="ECO:0007669"/>
    <property type="project" value="UniProtKB-KW"/>
</dbReference>
<dbReference type="GO" id="GO:0005549">
    <property type="term" value="F:odorant binding"/>
    <property type="evidence" value="ECO:0007669"/>
    <property type="project" value="InterPro"/>
</dbReference>
<reference evidence="12" key="1">
    <citation type="submission" date="2013-03" db="EMBL/GenBank/DDBJ databases">
        <title>The Genome Sequence of Anopheles dirus WRAIR2.</title>
        <authorList>
            <consortium name="The Broad Institute Genomics Platform"/>
            <person name="Neafsey D.E."/>
            <person name="Walton C."/>
            <person name="Walker B."/>
            <person name="Young S.K."/>
            <person name="Zeng Q."/>
            <person name="Gargeya S."/>
            <person name="Fitzgerald M."/>
            <person name="Haas B."/>
            <person name="Abouelleil A."/>
            <person name="Allen A.W."/>
            <person name="Alvarado L."/>
            <person name="Arachchi H.M."/>
            <person name="Berlin A.M."/>
            <person name="Chapman S.B."/>
            <person name="Gainer-Dewar J."/>
            <person name="Goldberg J."/>
            <person name="Griggs A."/>
            <person name="Gujja S."/>
            <person name="Hansen M."/>
            <person name="Howarth C."/>
            <person name="Imamovic A."/>
            <person name="Ireland A."/>
            <person name="Larimer J."/>
            <person name="McCowan C."/>
            <person name="Murphy C."/>
            <person name="Pearson M."/>
            <person name="Poon T.W."/>
            <person name="Priest M."/>
            <person name="Roberts A."/>
            <person name="Saif S."/>
            <person name="Shea T."/>
            <person name="Sisk P."/>
            <person name="Sykes S."/>
            <person name="Wortman J."/>
            <person name="Nusbaum C."/>
            <person name="Birren B."/>
        </authorList>
    </citation>
    <scope>NUCLEOTIDE SEQUENCE [LARGE SCALE GENOMIC DNA]</scope>
    <source>
        <strain evidence="12">WRAIR2</strain>
    </source>
</reference>
<evidence type="ECO:0000256" key="8">
    <source>
        <dbReference type="ARBA" id="ARBA00023170"/>
    </source>
</evidence>
<evidence type="ECO:0000256" key="1">
    <source>
        <dbReference type="ARBA" id="ARBA00004651"/>
    </source>
</evidence>
<sequence>MKNALYYFHLSFAQLKLTSRLVSAGLWEKNHGLSWGRISSLTQIVTFLILHAVTGFRYRKNVQALLESQSLICTGAALMIKYFTMIHKRDQVRRLTSNIETNVYMRYRETTPEYPIVLKYSRILYVGGHIMTWGYCCSIFIIAINPAIVYITEGRTVLLFFVEIPYVDWSNNTGYWITMAIQITMYMTGFFGMILVDYLCAFFTSNGVLYVEIFRFHLEQLNELLVDPGYQLGTSMEIREEVNQRWRNCLAEHQHIVEYFEEFSDLWSMINLAQVCCSVFGICINMLLLFLVRWYASYAILFALFIDLSVHFLFGAVIEGKIDDLHNSLVQFSWYLFDDQRQKEYKLLLLRSQMPCGMSIAGLAPVNYETYTQIMKMLYQLFALALNFLK</sequence>
<feature type="transmembrane region" description="Helical" evidence="10">
    <location>
        <begin position="175"/>
        <end position="196"/>
    </location>
</feature>
<evidence type="ECO:0000256" key="9">
    <source>
        <dbReference type="ARBA" id="ARBA00023224"/>
    </source>
</evidence>
<evidence type="ECO:0000256" key="3">
    <source>
        <dbReference type="ARBA" id="ARBA00022606"/>
    </source>
</evidence>
<evidence type="ECO:0000256" key="4">
    <source>
        <dbReference type="ARBA" id="ARBA00022692"/>
    </source>
</evidence>